<dbReference type="VEuPathDB" id="PlasmoDB:PRELSG_0727700"/>
<dbReference type="AlphaFoldDB" id="A0A1J1H497"/>
<dbReference type="RefSeq" id="XP_028532518.1">
    <property type="nucleotide sequence ID" value="XM_028675983.1"/>
</dbReference>
<dbReference type="Proteomes" id="UP000220158">
    <property type="component" value="Chromosome 7"/>
</dbReference>
<dbReference type="EMBL" id="LN835302">
    <property type="protein sequence ID" value="CRG99512.1"/>
    <property type="molecule type" value="Genomic_DNA"/>
</dbReference>
<evidence type="ECO:0000313" key="2">
    <source>
        <dbReference type="Proteomes" id="UP000220158"/>
    </source>
</evidence>
<dbReference type="OMA" id="FCHTVVK"/>
<organism evidence="1 2">
    <name type="scientific">Plasmodium relictum</name>
    <dbReference type="NCBI Taxonomy" id="85471"/>
    <lineage>
        <taxon>Eukaryota</taxon>
        <taxon>Sar</taxon>
        <taxon>Alveolata</taxon>
        <taxon>Apicomplexa</taxon>
        <taxon>Aconoidasida</taxon>
        <taxon>Haemosporida</taxon>
        <taxon>Plasmodiidae</taxon>
        <taxon>Plasmodium</taxon>
        <taxon>Plasmodium (Haemamoeba)</taxon>
    </lineage>
</organism>
<dbReference type="KEGG" id="prel:PRELSG_0727700"/>
<keyword evidence="2" id="KW-1185">Reference proteome</keyword>
<sequence>MNIFCLSTFYLILFYFFINNLHTKKLKTYRTNIIHYDTKINKYKKLFILKNGKFLKKKKNYRIIYAENIKDTNSLIGAYVKINNGVFKDCNGIILDLKKTEKNEYEILVVINKDESVKYPKNILNKFGKSYWMNIRDIEIKKLKNLFFHNYDNFYDKKEKKINDEIENLHNIKEDFIDIDEHFYDKYDLFNSKDLDSKLNKESTEGNFSQESLNKNVSEVNKSISNLNYDENNLNKLEEKKKIDEVYYFDSYSDLINLKENYVRGKKNVRNSFCHNIVKEIEKNYFYEDLLKLYQNKRHLSNIVVCFYIIKQFVRIYNFEKNNETSRDNFLNKVIYNNNFESILIDIKVFLEKKQIYRVVDKTWLLWLLVKLNIHKEEKYKNIFESILYYLVEYINFNILKKLNTKSLCALLWSLAKCSYKNLKVYRKILYFLEKYISILTCQDISNIYYSLSLLNYNKEHFYELIEKEINKNINKFTLQSLINILWGMTKLKRKNSTFNIIKDKLLFYSSNLDIRNVSLFLWCLNKNQYYKVDINFKGEIFQNLNIKQAIQLLIFFNYNKKKYIEYLKYVLNFLFENIGNLTNQEICFFIYSLSKLNLLKKSFSKVKNDILKRDPNTLNLIDINMLIFSLNNSNLYDKALINYLFNELKNILKNNIKSTPNNVYNNFIMKEKKDFKNFNYIIKNLAEMKIFDQNIILKYVILFSLNISSIYVDDLIDYLFYTTSLYYPNKNNNYYGENKTNEKYYKYEGDINNKENIINLIINNNEIKLEEEKFKKVYLHYLNKIVLFLQVVLENFDVESFLEEMEYENFKSKNDFTKDSKKNDTFQFNYREETGEDIKKLNELILDKNSINVTNLENLISDKEYSSFINEKEKKKNEPTKEVLCKSINSLIHLYYSFAIIKAFDKKKINFCFDNLYNVVEKKKNEITAYQWLLIKDIVDIMKIKEGKWITLLDKVNTYVNSDTEKGNEQFETINIDI</sequence>
<proteinExistence type="predicted"/>
<dbReference type="GeneID" id="39735614"/>
<accession>A0A1J1H497</accession>
<protein>
    <submittedName>
        <fullName evidence="1">Uncharacterized protein</fullName>
    </submittedName>
</protein>
<gene>
    <name evidence="1" type="ORF">PRELSG_0727700</name>
</gene>
<evidence type="ECO:0000313" key="1">
    <source>
        <dbReference type="EMBL" id="CRG99512.1"/>
    </source>
</evidence>
<name>A0A1J1H497_PLARL</name>
<reference evidence="1 2" key="1">
    <citation type="submission" date="2015-04" db="EMBL/GenBank/DDBJ databases">
        <authorList>
            <consortium name="Pathogen Informatics"/>
        </authorList>
    </citation>
    <scope>NUCLEOTIDE SEQUENCE [LARGE SCALE GENOMIC DNA]</scope>
    <source>
        <strain evidence="1 2">SGS1</strain>
    </source>
</reference>
<dbReference type="OrthoDB" id="376038at2759"/>